<comment type="caution">
    <text evidence="2">The sequence shown here is derived from an EMBL/GenBank/DDBJ whole genome shotgun (WGS) entry which is preliminary data.</text>
</comment>
<dbReference type="PRINTS" id="PR00359">
    <property type="entry name" value="BP450"/>
</dbReference>
<dbReference type="PANTHER" id="PTHR46696">
    <property type="entry name" value="P450, PUTATIVE (EUROFUNG)-RELATED"/>
    <property type="match status" value="1"/>
</dbReference>
<dbReference type="EMBL" id="JAUEPH010000001">
    <property type="protein sequence ID" value="MDN3202926.1"/>
    <property type="molecule type" value="Genomic_DNA"/>
</dbReference>
<evidence type="ECO:0000256" key="1">
    <source>
        <dbReference type="ARBA" id="ARBA00010617"/>
    </source>
</evidence>
<dbReference type="PANTHER" id="PTHR46696:SF1">
    <property type="entry name" value="CYTOCHROME P450 YJIB-RELATED"/>
    <property type="match status" value="1"/>
</dbReference>
<comment type="similarity">
    <text evidence="1">Belongs to the cytochrome P450 family.</text>
</comment>
<accession>A0ABT7Y8U4</accession>
<proteinExistence type="inferred from homology"/>
<dbReference type="Gene3D" id="1.10.630.10">
    <property type="entry name" value="Cytochrome P450"/>
    <property type="match status" value="1"/>
</dbReference>
<dbReference type="InterPro" id="IPR036396">
    <property type="entry name" value="Cyt_P450_sf"/>
</dbReference>
<dbReference type="Pfam" id="PF00067">
    <property type="entry name" value="p450"/>
    <property type="match status" value="1"/>
</dbReference>
<dbReference type="SUPFAM" id="SSF48264">
    <property type="entry name" value="Cytochrome P450"/>
    <property type="match status" value="1"/>
</dbReference>
<organism evidence="2 3">
    <name type="scientific">Algoriphagus sediminis</name>
    <dbReference type="NCBI Taxonomy" id="3057113"/>
    <lineage>
        <taxon>Bacteria</taxon>
        <taxon>Pseudomonadati</taxon>
        <taxon>Bacteroidota</taxon>
        <taxon>Cytophagia</taxon>
        <taxon>Cytophagales</taxon>
        <taxon>Cyclobacteriaceae</taxon>
        <taxon>Algoriphagus</taxon>
    </lineage>
</organism>
<sequence>MLLIKQAFTRFLLGLGRTLTPVLRWKNSTFVFRAEDVKEVLNRNQDFTIAEINGPHIERHIGPFILGMDDGPQYQRDISILRAATKREDSQRIASFIRKEAENIICDLPKEFDLVQDYTRQLPYLLISDYFGTSGPDRTSMLRWNRSIFWDVFLDLKEKPEIRSAALQSSSEMLPYLKNLILENKNKTTQGNELEDNMLNRLIKMQDGETPSFSDEEIAGKFAGTLMGTLEPINKACVYVIQQFFARKEILKKAIRASESNDTQTMKELALEALRFQPNMPVLMRFSKKEQQVGKRRIKAGQTVFAMTYSAMFDPRQVEKPKNFLPGRPVEDMMYLGFGQHRCFGNYINLVAIPEILIALLKVKGLKPKEKLMKEGPFPDRWIFERA</sequence>
<keyword evidence="3" id="KW-1185">Reference proteome</keyword>
<dbReference type="InterPro" id="IPR002397">
    <property type="entry name" value="Cyt_P450_B"/>
</dbReference>
<evidence type="ECO:0000313" key="3">
    <source>
        <dbReference type="Proteomes" id="UP001171916"/>
    </source>
</evidence>
<dbReference type="Proteomes" id="UP001171916">
    <property type="component" value="Unassembled WGS sequence"/>
</dbReference>
<dbReference type="InterPro" id="IPR001128">
    <property type="entry name" value="Cyt_P450"/>
</dbReference>
<dbReference type="RefSeq" id="WP_289998481.1">
    <property type="nucleotide sequence ID" value="NZ_JAUEPH010000001.1"/>
</dbReference>
<reference evidence="2" key="1">
    <citation type="submission" date="2023-06" db="EMBL/GenBank/DDBJ databases">
        <title>Robiginitalea aurantiacus sp. nov. and Algoriphagus sediminis sp. nov., isolated from coastal sediment.</title>
        <authorList>
            <person name="Zhou Z.Y."/>
            <person name="An J."/>
            <person name="Jia Y.W."/>
            <person name="Du Z.J."/>
        </authorList>
    </citation>
    <scope>NUCLEOTIDE SEQUENCE</scope>
    <source>
        <strain evidence="2">C2-7</strain>
    </source>
</reference>
<name>A0ABT7Y8U4_9BACT</name>
<gene>
    <name evidence="2" type="ORF">QVH07_02140</name>
</gene>
<protein>
    <submittedName>
        <fullName evidence="2">Cytochrome P450</fullName>
    </submittedName>
</protein>
<evidence type="ECO:0000313" key="2">
    <source>
        <dbReference type="EMBL" id="MDN3202926.1"/>
    </source>
</evidence>